<dbReference type="Proteomes" id="UP000094008">
    <property type="component" value="Unassembled WGS sequence"/>
</dbReference>
<dbReference type="EMBL" id="LZSY01000143">
    <property type="protein sequence ID" value="OBB85547.1"/>
    <property type="molecule type" value="Genomic_DNA"/>
</dbReference>
<name>A0A1A0VQL5_MYCPR</name>
<sequence length="152" mass="16581">MLGGLINRGIGLHEGAIAALETDNPFSAFTLIRSLAENAASLLYAVEHPTKIERILGLDGSRAMAIGKITSYANRSERFGAFQLVYSQLSEYAHPLSKSITASASMDDEKFRWWGTPAFRPGNDFLMACVWLIELAGANADLIVDFANVQGW</sequence>
<protein>
    <submittedName>
        <fullName evidence="1">Uncharacterized protein</fullName>
    </submittedName>
</protein>
<proteinExistence type="predicted"/>
<reference evidence="2" key="1">
    <citation type="submission" date="2016-06" db="EMBL/GenBank/DDBJ databases">
        <authorList>
            <person name="Sutton G."/>
            <person name="Brinkac L."/>
            <person name="Sanka R."/>
            <person name="Adams M."/>
            <person name="Lau E."/>
            <person name="Mehaffy C."/>
            <person name="Tameris M."/>
            <person name="Hatherill M."/>
            <person name="Hanekom W."/>
            <person name="Mahomed H."/>
            <person name="Mcshane H."/>
        </authorList>
    </citation>
    <scope>NUCLEOTIDE SEQUENCE [LARGE SCALE GENOMIC DNA]</scope>
    <source>
        <strain evidence="2">852002-10433_SCH5171157</strain>
    </source>
</reference>
<dbReference type="AlphaFoldDB" id="A0A1A0VQL5"/>
<evidence type="ECO:0000313" key="2">
    <source>
        <dbReference type="Proteomes" id="UP000094008"/>
    </source>
</evidence>
<organism evidence="1 2">
    <name type="scientific">Mycolicibacterium peregrinum</name>
    <name type="common">Mycobacterium peregrinum</name>
    <dbReference type="NCBI Taxonomy" id="43304"/>
    <lineage>
        <taxon>Bacteria</taxon>
        <taxon>Bacillati</taxon>
        <taxon>Actinomycetota</taxon>
        <taxon>Actinomycetes</taxon>
        <taxon>Mycobacteriales</taxon>
        <taxon>Mycobacteriaceae</taxon>
        <taxon>Mycolicibacterium</taxon>
    </lineage>
</organism>
<comment type="caution">
    <text evidence="1">The sequence shown here is derived from an EMBL/GenBank/DDBJ whole genome shotgun (WGS) entry which is preliminary data.</text>
</comment>
<gene>
    <name evidence="1" type="ORF">A5779_03890</name>
</gene>
<accession>A0A1A0VQL5</accession>
<evidence type="ECO:0000313" key="1">
    <source>
        <dbReference type="EMBL" id="OBB85547.1"/>
    </source>
</evidence>